<evidence type="ECO:0000313" key="15">
    <source>
        <dbReference type="Ensembl" id="ENSCMIP00000011455.1"/>
    </source>
</evidence>
<keyword evidence="9" id="KW-0539">Nucleus</keyword>
<evidence type="ECO:0000256" key="7">
    <source>
        <dbReference type="ARBA" id="ARBA00022833"/>
    </source>
</evidence>
<protein>
    <recommendedName>
        <fullName evidence="11">WW domain-binding protein 4</fullName>
    </recommendedName>
</protein>
<dbReference type="InParanoid" id="A0A4W3H7X7"/>
<comment type="function">
    <text evidence="10">Involved in pre-mRNA splicing as a component of the spliceosome. May play a role in cross-intron bridging of U1 and U2 snRNPs in the mammalian A complex.</text>
</comment>
<dbReference type="InterPro" id="IPR000690">
    <property type="entry name" value="Matrin/U1-C_Znf_C2H2"/>
</dbReference>
<reference evidence="16" key="2">
    <citation type="journal article" date="2007" name="PLoS Biol.">
        <title>Survey sequencing and comparative analysis of the elephant shark (Callorhinchus milii) genome.</title>
        <authorList>
            <person name="Venkatesh B."/>
            <person name="Kirkness E.F."/>
            <person name="Loh Y.H."/>
            <person name="Halpern A.L."/>
            <person name="Lee A.P."/>
            <person name="Johnson J."/>
            <person name="Dandona N."/>
            <person name="Viswanathan L.D."/>
            <person name="Tay A."/>
            <person name="Venter J.C."/>
            <person name="Strausberg R.L."/>
            <person name="Brenner S."/>
        </authorList>
    </citation>
    <scope>NUCLEOTIDE SEQUENCE [LARGE SCALE GENOMIC DNA]</scope>
</reference>
<evidence type="ECO:0000256" key="2">
    <source>
        <dbReference type="ARBA" id="ARBA00022664"/>
    </source>
</evidence>
<dbReference type="Gene3D" id="2.20.70.10">
    <property type="match status" value="2"/>
</dbReference>
<reference evidence="16" key="1">
    <citation type="journal article" date="2006" name="Science">
        <title>Ancient noncoding elements conserved in the human genome.</title>
        <authorList>
            <person name="Venkatesh B."/>
            <person name="Kirkness E.F."/>
            <person name="Loh Y.H."/>
            <person name="Halpern A.L."/>
            <person name="Lee A.P."/>
            <person name="Johnson J."/>
            <person name="Dandona N."/>
            <person name="Viswanathan L.D."/>
            <person name="Tay A."/>
            <person name="Venter J.C."/>
            <person name="Strausberg R.L."/>
            <person name="Brenner S."/>
        </authorList>
    </citation>
    <scope>NUCLEOTIDE SEQUENCE [LARGE SCALE GENOMIC DNA]</scope>
</reference>
<keyword evidence="2" id="KW-0507">mRNA processing</keyword>
<keyword evidence="8" id="KW-0508">mRNA splicing</keyword>
<keyword evidence="5" id="KW-0677">Repeat</keyword>
<feature type="domain" description="Matrin-type" evidence="14">
    <location>
        <begin position="49"/>
        <end position="80"/>
    </location>
</feature>
<feature type="compositionally biased region" description="Basic and acidic residues" evidence="12">
    <location>
        <begin position="400"/>
        <end position="415"/>
    </location>
</feature>
<name>A0A4W3H7X7_CALMI</name>
<dbReference type="PANTHER" id="PTHR13173:SF10">
    <property type="entry name" value="WW DOMAIN-BINDING PROTEIN 4"/>
    <property type="match status" value="1"/>
</dbReference>
<dbReference type="GeneTree" id="ENSGT00390000013956"/>
<feature type="domain" description="WW" evidence="13">
    <location>
        <begin position="204"/>
        <end position="233"/>
    </location>
</feature>
<dbReference type="PROSITE" id="PS50020">
    <property type="entry name" value="WW_DOMAIN_2"/>
    <property type="match status" value="2"/>
</dbReference>
<feature type="domain" description="WW" evidence="13">
    <location>
        <begin position="151"/>
        <end position="184"/>
    </location>
</feature>
<dbReference type="SUPFAM" id="SSF57667">
    <property type="entry name" value="beta-beta-alpha zinc fingers"/>
    <property type="match status" value="1"/>
</dbReference>
<dbReference type="Pfam" id="PF06220">
    <property type="entry name" value="zf-U1"/>
    <property type="match status" value="1"/>
</dbReference>
<feature type="compositionally biased region" description="Acidic residues" evidence="12">
    <location>
        <begin position="276"/>
        <end position="285"/>
    </location>
</feature>
<evidence type="ECO:0000256" key="4">
    <source>
        <dbReference type="ARBA" id="ARBA00022728"/>
    </source>
</evidence>
<evidence type="ECO:0000256" key="12">
    <source>
        <dbReference type="SAM" id="MobiDB-lite"/>
    </source>
</evidence>
<dbReference type="InterPro" id="IPR013085">
    <property type="entry name" value="U1-CZ_Znf_C2H2"/>
</dbReference>
<sequence>MSYAFSRRLKALHRIYCVLWAGVEWARRARCGGRVGQRRADYWKSQPKKFCDYCKCWIADNKPSVEFHERGKNHKENVTRRIDEIKKKSMEKAKEEERASKEFAAMEAAAMKAYQEDLKQLGESVSSTSSSSTIESQQTEKNLEAKRGMKKKRANDWVEGVSPEGYSYYYNNITGESQWEKPEGFQGSSNFVQSEVAQQDLTASPWVEGVSPEGRTYYYNVMTRESRWEKPDDFISTTESTGASGENATKSEEALTKSESEVPPATERAQAKGDEEPSADTEDTETLQNSNVVRSENDDAGDSSDSKTTEESEVESDPIEDQSQPETEKFKKVNPYGEWETVKEQESEQIDLQLPTVEHCYPAAPVIEVKAEPKIKFKEKAITSLGDDAGGTPIFKKRKLESAKSRNLRQKENDD</sequence>
<evidence type="ECO:0000256" key="11">
    <source>
        <dbReference type="ARBA" id="ARBA00072304"/>
    </source>
</evidence>
<dbReference type="FunCoup" id="A0A4W3H7X7">
    <property type="interactions" value="466"/>
</dbReference>
<dbReference type="GO" id="GO:0071011">
    <property type="term" value="C:precatalytic spliceosome"/>
    <property type="evidence" value="ECO:0007669"/>
    <property type="project" value="TreeGrafter"/>
</dbReference>
<feature type="region of interest" description="Disordered" evidence="12">
    <location>
        <begin position="230"/>
        <end position="335"/>
    </location>
</feature>
<evidence type="ECO:0000256" key="8">
    <source>
        <dbReference type="ARBA" id="ARBA00023187"/>
    </source>
</evidence>
<feature type="compositionally biased region" description="Low complexity" evidence="12">
    <location>
        <begin position="123"/>
        <end position="140"/>
    </location>
</feature>
<dbReference type="GO" id="GO:0008270">
    <property type="term" value="F:zinc ion binding"/>
    <property type="evidence" value="ECO:0007669"/>
    <property type="project" value="UniProtKB-KW"/>
</dbReference>
<dbReference type="SMART" id="SM00456">
    <property type="entry name" value="WW"/>
    <property type="match status" value="2"/>
</dbReference>
<proteinExistence type="predicted"/>
<dbReference type="FunFam" id="3.30.160.60:FF:000767">
    <property type="entry name" value="WW domain-binding protein 4"/>
    <property type="match status" value="1"/>
</dbReference>
<feature type="compositionally biased region" description="Basic and acidic residues" evidence="12">
    <location>
        <begin position="249"/>
        <end position="260"/>
    </location>
</feature>
<keyword evidence="6" id="KW-0863">Zinc-finger</keyword>
<dbReference type="GO" id="GO:0003723">
    <property type="term" value="F:RNA binding"/>
    <property type="evidence" value="ECO:0007669"/>
    <property type="project" value="TreeGrafter"/>
</dbReference>
<dbReference type="SMART" id="SM00451">
    <property type="entry name" value="ZnF_U1"/>
    <property type="match status" value="1"/>
</dbReference>
<feature type="region of interest" description="Disordered" evidence="12">
    <location>
        <begin position="122"/>
        <end position="154"/>
    </location>
</feature>
<dbReference type="OMA" id="FDNSTRW"/>
<dbReference type="PANTHER" id="PTHR13173">
    <property type="entry name" value="WW DOMAIN BINDING PROTEIN 4"/>
    <property type="match status" value="1"/>
</dbReference>
<dbReference type="PROSITE" id="PS01159">
    <property type="entry name" value="WW_DOMAIN_1"/>
    <property type="match status" value="2"/>
</dbReference>
<evidence type="ECO:0000256" key="6">
    <source>
        <dbReference type="ARBA" id="ARBA00022771"/>
    </source>
</evidence>
<dbReference type="STRING" id="7868.ENSCMIP00000011455"/>
<evidence type="ECO:0000256" key="9">
    <source>
        <dbReference type="ARBA" id="ARBA00023242"/>
    </source>
</evidence>
<dbReference type="InterPro" id="IPR003604">
    <property type="entry name" value="Matrin/U1-like-C_Znf_C2H2"/>
</dbReference>
<dbReference type="InterPro" id="IPR040023">
    <property type="entry name" value="WBP4"/>
</dbReference>
<dbReference type="InterPro" id="IPR001202">
    <property type="entry name" value="WW_dom"/>
</dbReference>
<evidence type="ECO:0000313" key="16">
    <source>
        <dbReference type="Proteomes" id="UP000314986"/>
    </source>
</evidence>
<dbReference type="SUPFAM" id="SSF51045">
    <property type="entry name" value="WW domain"/>
    <property type="match status" value="2"/>
</dbReference>
<evidence type="ECO:0000259" key="13">
    <source>
        <dbReference type="PROSITE" id="PS50020"/>
    </source>
</evidence>
<keyword evidence="16" id="KW-1185">Reference proteome</keyword>
<dbReference type="Pfam" id="PF00397">
    <property type="entry name" value="WW"/>
    <property type="match status" value="2"/>
</dbReference>
<feature type="compositionally biased region" description="Polar residues" evidence="12">
    <location>
        <begin position="235"/>
        <end position="248"/>
    </location>
</feature>
<dbReference type="GO" id="GO:0000398">
    <property type="term" value="P:mRNA splicing, via spliceosome"/>
    <property type="evidence" value="ECO:0007669"/>
    <property type="project" value="InterPro"/>
</dbReference>
<keyword evidence="3" id="KW-0479">Metal-binding</keyword>
<keyword evidence="4" id="KW-0747">Spliceosome</keyword>
<reference evidence="15" key="4">
    <citation type="submission" date="2025-08" db="UniProtKB">
        <authorList>
            <consortium name="Ensembl"/>
        </authorList>
    </citation>
    <scope>IDENTIFICATION</scope>
</reference>
<organism evidence="15 16">
    <name type="scientific">Callorhinchus milii</name>
    <name type="common">Ghost shark</name>
    <dbReference type="NCBI Taxonomy" id="7868"/>
    <lineage>
        <taxon>Eukaryota</taxon>
        <taxon>Metazoa</taxon>
        <taxon>Chordata</taxon>
        <taxon>Craniata</taxon>
        <taxon>Vertebrata</taxon>
        <taxon>Chondrichthyes</taxon>
        <taxon>Holocephali</taxon>
        <taxon>Chimaeriformes</taxon>
        <taxon>Callorhinchidae</taxon>
        <taxon>Callorhinchus</taxon>
    </lineage>
</organism>
<dbReference type="Gene3D" id="3.30.160.60">
    <property type="entry name" value="Classic Zinc Finger"/>
    <property type="match status" value="1"/>
</dbReference>
<reference evidence="16" key="3">
    <citation type="journal article" date="2014" name="Nature">
        <title>Elephant shark genome provides unique insights into gnathostome evolution.</title>
        <authorList>
            <consortium name="International Elephant Shark Genome Sequencing Consortium"/>
            <person name="Venkatesh B."/>
            <person name="Lee A.P."/>
            <person name="Ravi V."/>
            <person name="Maurya A.K."/>
            <person name="Lian M.M."/>
            <person name="Swann J.B."/>
            <person name="Ohta Y."/>
            <person name="Flajnik M.F."/>
            <person name="Sutoh Y."/>
            <person name="Kasahara M."/>
            <person name="Hoon S."/>
            <person name="Gangu V."/>
            <person name="Roy S.W."/>
            <person name="Irimia M."/>
            <person name="Korzh V."/>
            <person name="Kondrychyn I."/>
            <person name="Lim Z.W."/>
            <person name="Tay B.H."/>
            <person name="Tohari S."/>
            <person name="Kong K.W."/>
            <person name="Ho S."/>
            <person name="Lorente-Galdos B."/>
            <person name="Quilez J."/>
            <person name="Marques-Bonet T."/>
            <person name="Raney B.J."/>
            <person name="Ingham P.W."/>
            <person name="Tay A."/>
            <person name="Hillier L.W."/>
            <person name="Minx P."/>
            <person name="Boehm T."/>
            <person name="Wilson R.K."/>
            <person name="Brenner S."/>
            <person name="Warren W.C."/>
        </authorList>
    </citation>
    <scope>NUCLEOTIDE SEQUENCE [LARGE SCALE GENOMIC DNA]</scope>
</reference>
<evidence type="ECO:0000256" key="3">
    <source>
        <dbReference type="ARBA" id="ARBA00022723"/>
    </source>
</evidence>
<reference evidence="15" key="5">
    <citation type="submission" date="2025-09" db="UniProtKB">
        <authorList>
            <consortium name="Ensembl"/>
        </authorList>
    </citation>
    <scope>IDENTIFICATION</scope>
</reference>
<dbReference type="InterPro" id="IPR036236">
    <property type="entry name" value="Znf_C2H2_sf"/>
</dbReference>
<keyword evidence="7" id="KW-0862">Zinc</keyword>
<evidence type="ECO:0000256" key="5">
    <source>
        <dbReference type="ARBA" id="ARBA00022737"/>
    </source>
</evidence>
<dbReference type="PROSITE" id="PS50171">
    <property type="entry name" value="ZF_MATRIN"/>
    <property type="match status" value="1"/>
</dbReference>
<accession>A0A4W3H7X7</accession>
<dbReference type="AlphaFoldDB" id="A0A4W3H7X7"/>
<dbReference type="InterPro" id="IPR036020">
    <property type="entry name" value="WW_dom_sf"/>
</dbReference>
<evidence type="ECO:0000256" key="10">
    <source>
        <dbReference type="ARBA" id="ARBA00058316"/>
    </source>
</evidence>
<evidence type="ECO:0000259" key="14">
    <source>
        <dbReference type="PROSITE" id="PS50171"/>
    </source>
</evidence>
<dbReference type="Proteomes" id="UP000314986">
    <property type="component" value="Unassembled WGS sequence"/>
</dbReference>
<feature type="region of interest" description="Disordered" evidence="12">
    <location>
        <begin position="387"/>
        <end position="415"/>
    </location>
</feature>
<dbReference type="Ensembl" id="ENSCMIT00000011736.1">
    <property type="protein sequence ID" value="ENSCMIP00000011455.1"/>
    <property type="gene ID" value="ENSCMIG00000005947.1"/>
</dbReference>
<comment type="subcellular location">
    <subcellularLocation>
        <location evidence="1">Nucleus</location>
    </subcellularLocation>
</comment>
<feature type="compositionally biased region" description="Acidic residues" evidence="12">
    <location>
        <begin position="311"/>
        <end position="320"/>
    </location>
</feature>
<dbReference type="CDD" id="cd00201">
    <property type="entry name" value="WW"/>
    <property type="match status" value="2"/>
</dbReference>
<evidence type="ECO:0000256" key="1">
    <source>
        <dbReference type="ARBA" id="ARBA00004123"/>
    </source>
</evidence>